<feature type="signal peptide" evidence="2">
    <location>
        <begin position="1"/>
        <end position="26"/>
    </location>
</feature>
<comment type="caution">
    <text evidence="3">The sequence shown here is derived from an EMBL/GenBank/DDBJ whole genome shotgun (WGS) entry which is preliminary data.</text>
</comment>
<feature type="region of interest" description="Disordered" evidence="1">
    <location>
        <begin position="142"/>
        <end position="163"/>
    </location>
</feature>
<reference evidence="3 4" key="1">
    <citation type="journal article" date="2016" name="Nat. Commun.">
        <title>Thousands of microbial genomes shed light on interconnected biogeochemical processes in an aquifer system.</title>
        <authorList>
            <person name="Anantharaman K."/>
            <person name="Brown C.T."/>
            <person name="Hug L.A."/>
            <person name="Sharon I."/>
            <person name="Castelle C.J."/>
            <person name="Probst A.J."/>
            <person name="Thomas B.C."/>
            <person name="Singh A."/>
            <person name="Wilkins M.J."/>
            <person name="Karaoz U."/>
            <person name="Brodie E.L."/>
            <person name="Williams K.H."/>
            <person name="Hubbard S.S."/>
            <person name="Banfield J.F."/>
        </authorList>
    </citation>
    <scope>NUCLEOTIDE SEQUENCE [LARGE SCALE GENOMIC DNA]</scope>
</reference>
<feature type="chain" id="PRO_5009582218" evidence="2">
    <location>
        <begin position="27"/>
        <end position="286"/>
    </location>
</feature>
<accession>A0A1G2C5U4</accession>
<evidence type="ECO:0000256" key="2">
    <source>
        <dbReference type="SAM" id="SignalP"/>
    </source>
</evidence>
<keyword evidence="2" id="KW-0732">Signal</keyword>
<gene>
    <name evidence="3" type="ORF">A2122_00825</name>
</gene>
<dbReference type="AlphaFoldDB" id="A0A1G2C5U4"/>
<feature type="compositionally biased region" description="Low complexity" evidence="1">
    <location>
        <begin position="148"/>
        <end position="161"/>
    </location>
</feature>
<dbReference type="Proteomes" id="UP000176648">
    <property type="component" value="Unassembled WGS sequence"/>
</dbReference>
<evidence type="ECO:0000256" key="1">
    <source>
        <dbReference type="SAM" id="MobiDB-lite"/>
    </source>
</evidence>
<dbReference type="EMBL" id="MHKU01000022">
    <property type="protein sequence ID" value="OGY96775.1"/>
    <property type="molecule type" value="Genomic_DNA"/>
</dbReference>
<feature type="region of interest" description="Disordered" evidence="1">
    <location>
        <begin position="204"/>
        <end position="265"/>
    </location>
</feature>
<protein>
    <submittedName>
        <fullName evidence="3">Uncharacterized protein</fullName>
    </submittedName>
</protein>
<name>A0A1G2C5U4_9BACT</name>
<feature type="compositionally biased region" description="Acidic residues" evidence="1">
    <location>
        <begin position="239"/>
        <end position="251"/>
    </location>
</feature>
<sequence>MQKGRQWRVIALLFVLFSCFAFGANAAEKCRVFKLGTNPVDKDCHERVADIMKPGECMGTLTRDVGPLGLCGGNGKYGTGCLGEGEEIVFDPNGAAGCAELLFAVECCNPPETTFCLPAGSYSTIFCKPTPVPEIPPAELLKQEPQEATSTSPSAPPSIIAYNPPEAPHATKCGPACRTFTALGVMAALYGICEWKDIGPCRDGGENDRHKKRCKSDRDEDGDCHQCSSEHSRDHGDSDCDDDDDEDEDDAMVAPHFNLNINASRTGSPEVRVMWNVPLFGTKQSQ</sequence>
<feature type="compositionally biased region" description="Basic and acidic residues" evidence="1">
    <location>
        <begin position="228"/>
        <end position="238"/>
    </location>
</feature>
<dbReference type="PROSITE" id="PS51257">
    <property type="entry name" value="PROKAR_LIPOPROTEIN"/>
    <property type="match status" value="1"/>
</dbReference>
<proteinExistence type="predicted"/>
<evidence type="ECO:0000313" key="4">
    <source>
        <dbReference type="Proteomes" id="UP000176648"/>
    </source>
</evidence>
<evidence type="ECO:0000313" key="3">
    <source>
        <dbReference type="EMBL" id="OGY96775.1"/>
    </source>
</evidence>
<organism evidence="3 4">
    <name type="scientific">Candidatus Liptonbacteria bacterium GWB1_49_6</name>
    <dbReference type="NCBI Taxonomy" id="1798644"/>
    <lineage>
        <taxon>Bacteria</taxon>
        <taxon>Candidatus Liptoniibacteriota</taxon>
    </lineage>
</organism>